<dbReference type="AlphaFoldDB" id="A0A8T0TMR6"/>
<evidence type="ECO:0000313" key="3">
    <source>
        <dbReference type="Proteomes" id="UP000823388"/>
    </source>
</evidence>
<reference evidence="2 3" key="1">
    <citation type="submission" date="2020-05" db="EMBL/GenBank/DDBJ databases">
        <title>WGS assembly of Panicum virgatum.</title>
        <authorList>
            <person name="Lovell J.T."/>
            <person name="Jenkins J."/>
            <person name="Shu S."/>
            <person name="Juenger T.E."/>
            <person name="Schmutz J."/>
        </authorList>
    </citation>
    <scope>NUCLEOTIDE SEQUENCE [LARGE SCALE GENOMIC DNA]</scope>
    <source>
        <strain evidence="3">cv. AP13</strain>
    </source>
</reference>
<name>A0A8T0TMR6_PANVG</name>
<accession>A0A8T0TMR6</accession>
<dbReference type="Proteomes" id="UP000823388">
    <property type="component" value="Chromosome 4K"/>
</dbReference>
<evidence type="ECO:0000313" key="2">
    <source>
        <dbReference type="EMBL" id="KAG2609219.1"/>
    </source>
</evidence>
<sequence length="115" mass="12487">MPPNGLISLFSFVNLSISLRLLSSASKQCLCAIGASSHRMSDVFLSSSAKCEPCFISHVVSSVMFNGMWNLECAVLPPWSRRAAMPHDATASTIFPSDRSFVVIAFQRNVLPVPP</sequence>
<keyword evidence="1" id="KW-0732">Signal</keyword>
<feature type="chain" id="PRO_5035729699" description="Secreted protein" evidence="1">
    <location>
        <begin position="19"/>
        <end position="115"/>
    </location>
</feature>
<organism evidence="2 3">
    <name type="scientific">Panicum virgatum</name>
    <name type="common">Blackwell switchgrass</name>
    <dbReference type="NCBI Taxonomy" id="38727"/>
    <lineage>
        <taxon>Eukaryota</taxon>
        <taxon>Viridiplantae</taxon>
        <taxon>Streptophyta</taxon>
        <taxon>Embryophyta</taxon>
        <taxon>Tracheophyta</taxon>
        <taxon>Spermatophyta</taxon>
        <taxon>Magnoliopsida</taxon>
        <taxon>Liliopsida</taxon>
        <taxon>Poales</taxon>
        <taxon>Poaceae</taxon>
        <taxon>PACMAD clade</taxon>
        <taxon>Panicoideae</taxon>
        <taxon>Panicodae</taxon>
        <taxon>Paniceae</taxon>
        <taxon>Panicinae</taxon>
        <taxon>Panicum</taxon>
        <taxon>Panicum sect. Hiantes</taxon>
    </lineage>
</organism>
<feature type="signal peptide" evidence="1">
    <location>
        <begin position="1"/>
        <end position="18"/>
    </location>
</feature>
<evidence type="ECO:0000256" key="1">
    <source>
        <dbReference type="SAM" id="SignalP"/>
    </source>
</evidence>
<proteinExistence type="predicted"/>
<evidence type="ECO:0008006" key="4">
    <source>
        <dbReference type="Google" id="ProtNLM"/>
    </source>
</evidence>
<gene>
    <name evidence="2" type="ORF">PVAP13_4KG010216</name>
</gene>
<comment type="caution">
    <text evidence="2">The sequence shown here is derived from an EMBL/GenBank/DDBJ whole genome shotgun (WGS) entry which is preliminary data.</text>
</comment>
<dbReference type="EMBL" id="CM029043">
    <property type="protein sequence ID" value="KAG2609219.1"/>
    <property type="molecule type" value="Genomic_DNA"/>
</dbReference>
<keyword evidence="3" id="KW-1185">Reference proteome</keyword>
<protein>
    <recommendedName>
        <fullName evidence="4">Secreted protein</fullName>
    </recommendedName>
</protein>